<reference evidence="2 3" key="1">
    <citation type="submission" date="2018-04" db="EMBL/GenBank/DDBJ databases">
        <title>WGS assembly of Panicum hallii var. hallii HAL2.</title>
        <authorList>
            <person name="Lovell J."/>
            <person name="Jenkins J."/>
            <person name="Lowry D."/>
            <person name="Mamidi S."/>
            <person name="Sreedasyam A."/>
            <person name="Weng X."/>
            <person name="Barry K."/>
            <person name="Bonette J."/>
            <person name="Campitelli B."/>
            <person name="Daum C."/>
            <person name="Gordon S."/>
            <person name="Gould B."/>
            <person name="Lipzen A."/>
            <person name="MacQueen A."/>
            <person name="Palacio-Mejia J."/>
            <person name="Plott C."/>
            <person name="Shakirov E."/>
            <person name="Shu S."/>
            <person name="Yoshinaga Y."/>
            <person name="Zane M."/>
            <person name="Rokhsar D."/>
            <person name="Grimwood J."/>
            <person name="Schmutz J."/>
            <person name="Juenger T."/>
        </authorList>
    </citation>
    <scope>NUCLEOTIDE SEQUENCE [LARGE SCALE GENOMIC DNA]</scope>
    <source>
        <strain evidence="3">cv. HAL2</strain>
    </source>
</reference>
<name>A0A2T7DDR5_9POAL</name>
<dbReference type="AlphaFoldDB" id="A0A2T7DDR5"/>
<sequence length="134" mass="14724">MPLYYCEQQLVSPFVYSRTRLPLPLLSSSPPPLPRAAPRATPPPMLSPRLIGSRGAIATIGTARRRDSGPRRPALAARARGCGEVWRDEASSCPQHSLGVFEACCSVLAPFVGMLLVFFWCLLGTMKWKSEHCQ</sequence>
<keyword evidence="1" id="KW-0812">Transmembrane</keyword>
<organism evidence="2 3">
    <name type="scientific">Panicum hallii var. hallii</name>
    <dbReference type="NCBI Taxonomy" id="1504633"/>
    <lineage>
        <taxon>Eukaryota</taxon>
        <taxon>Viridiplantae</taxon>
        <taxon>Streptophyta</taxon>
        <taxon>Embryophyta</taxon>
        <taxon>Tracheophyta</taxon>
        <taxon>Spermatophyta</taxon>
        <taxon>Magnoliopsida</taxon>
        <taxon>Liliopsida</taxon>
        <taxon>Poales</taxon>
        <taxon>Poaceae</taxon>
        <taxon>PACMAD clade</taxon>
        <taxon>Panicoideae</taxon>
        <taxon>Panicodae</taxon>
        <taxon>Paniceae</taxon>
        <taxon>Panicinae</taxon>
        <taxon>Panicum</taxon>
        <taxon>Panicum sect. Panicum</taxon>
    </lineage>
</organism>
<evidence type="ECO:0000256" key="1">
    <source>
        <dbReference type="SAM" id="Phobius"/>
    </source>
</evidence>
<dbReference type="Gramene" id="PUZ53694">
    <property type="protein sequence ID" value="PUZ53694"/>
    <property type="gene ID" value="GQ55_5G071300"/>
</dbReference>
<accession>A0A2T7DDR5</accession>
<proteinExistence type="predicted"/>
<feature type="transmembrane region" description="Helical" evidence="1">
    <location>
        <begin position="107"/>
        <end position="126"/>
    </location>
</feature>
<dbReference type="Proteomes" id="UP000244336">
    <property type="component" value="Chromosome 5"/>
</dbReference>
<keyword evidence="3" id="KW-1185">Reference proteome</keyword>
<keyword evidence="1" id="KW-0472">Membrane</keyword>
<evidence type="ECO:0000313" key="2">
    <source>
        <dbReference type="EMBL" id="PUZ53694.1"/>
    </source>
</evidence>
<gene>
    <name evidence="2" type="ORF">GQ55_5G071300</name>
</gene>
<dbReference type="EMBL" id="CM009753">
    <property type="protein sequence ID" value="PUZ53694.1"/>
    <property type="molecule type" value="Genomic_DNA"/>
</dbReference>
<evidence type="ECO:0000313" key="3">
    <source>
        <dbReference type="Proteomes" id="UP000244336"/>
    </source>
</evidence>
<keyword evidence="1" id="KW-1133">Transmembrane helix</keyword>
<protein>
    <submittedName>
        <fullName evidence="2">Uncharacterized protein</fullName>
    </submittedName>
</protein>